<feature type="transmembrane region" description="Helical" evidence="9">
    <location>
        <begin position="275"/>
        <end position="302"/>
    </location>
</feature>
<evidence type="ECO:0000256" key="6">
    <source>
        <dbReference type="ARBA" id="ARBA00022970"/>
    </source>
</evidence>
<feature type="transmembrane region" description="Helical" evidence="9">
    <location>
        <begin position="349"/>
        <end position="367"/>
    </location>
</feature>
<comment type="subcellular location">
    <subcellularLocation>
        <location evidence="1 9">Cell membrane</location>
        <topology evidence="1 9">Multi-pass membrane protein</topology>
    </subcellularLocation>
</comment>
<protein>
    <recommendedName>
        <fullName evidence="9">Branched-chain amino acid transport system carrier protein</fullName>
    </recommendedName>
</protein>
<dbReference type="GO" id="GO:0005304">
    <property type="term" value="F:L-valine transmembrane transporter activity"/>
    <property type="evidence" value="ECO:0007669"/>
    <property type="project" value="TreeGrafter"/>
</dbReference>
<dbReference type="EMBL" id="QMAP01000002">
    <property type="protein sequence ID" value="RXI50142.1"/>
    <property type="molecule type" value="Genomic_DNA"/>
</dbReference>
<proteinExistence type="inferred from homology"/>
<comment type="similarity">
    <text evidence="2 9">Belongs to the branched chain amino acid transporter family.</text>
</comment>
<evidence type="ECO:0000256" key="5">
    <source>
        <dbReference type="ARBA" id="ARBA00022692"/>
    </source>
</evidence>
<comment type="caution">
    <text evidence="10">The sequence shown here is derived from an EMBL/GenBank/DDBJ whole genome shotgun (WGS) entry which is preliminary data.</text>
</comment>
<dbReference type="GO" id="GO:0015818">
    <property type="term" value="P:isoleucine transport"/>
    <property type="evidence" value="ECO:0007669"/>
    <property type="project" value="TreeGrafter"/>
</dbReference>
<evidence type="ECO:0000256" key="2">
    <source>
        <dbReference type="ARBA" id="ARBA00008540"/>
    </source>
</evidence>
<keyword evidence="4" id="KW-1003">Cell membrane</keyword>
<comment type="function">
    <text evidence="9">Component of the transport system for branched-chain amino acids.</text>
</comment>
<feature type="transmembrane region" description="Helical" evidence="9">
    <location>
        <begin position="323"/>
        <end position="343"/>
    </location>
</feature>
<evidence type="ECO:0000256" key="1">
    <source>
        <dbReference type="ARBA" id="ARBA00004651"/>
    </source>
</evidence>
<feature type="transmembrane region" description="Helical" evidence="9">
    <location>
        <begin position="417"/>
        <end position="437"/>
    </location>
</feature>
<feature type="transmembrane region" description="Helical" evidence="9">
    <location>
        <begin position="125"/>
        <end position="143"/>
    </location>
</feature>
<sequence length="454" mass="49875">MEDGRARLTPIKYLLVGGAIFAMHFGGSSMIWPMTWGKESGSSVFPAFIGIYLTALFFPLLGYLALARSKGTFYTMACKVSPGFGKAFCSIAMLVLGPLFCIPRMSAAAWDAFLQVSGFSPESFVAPLIFSIIYYLITYWFIAQKSDAVDKVSKILFPVLVIAVVAVIGKGIMFPLAIQNPKVYTVNAFAYGFKNGYATAELICALVFATIIIDDLRFKGIAEEHINSNLIKVGIIGITMLTLTHLGHMIVGSYTGGIFEDLRYSALYSAVVLKLWGTVGGAIFNIALLFAALTTAIGLAVATANFFQEITNNRVSYKKSAGITLIISAFVTVLGLSSIVELAAPLLDIVYPAGINMTLFYAFIPNLEYREKVFSSYRVAMVVSFIWGVYEGVLTYLKMFRINTGILEVVYNKVPLTSMGLGWIPITCTAIVISLILHRKKNRRIYNQIWNLKE</sequence>
<dbReference type="Proteomes" id="UP000290921">
    <property type="component" value="Unassembled WGS sequence"/>
</dbReference>
<name>A0A4Q0VDU5_CLOTA</name>
<dbReference type="AlphaFoldDB" id="A0A4Q0VDU5"/>
<keyword evidence="8 9" id="KW-0472">Membrane</keyword>
<dbReference type="RefSeq" id="WP_129029979.1">
    <property type="nucleotide sequence ID" value="NZ_QMAP01000002.1"/>
</dbReference>
<evidence type="ECO:0000256" key="8">
    <source>
        <dbReference type="ARBA" id="ARBA00023136"/>
    </source>
</evidence>
<evidence type="ECO:0000256" key="7">
    <source>
        <dbReference type="ARBA" id="ARBA00022989"/>
    </source>
</evidence>
<feature type="transmembrane region" description="Helical" evidence="9">
    <location>
        <begin position="12"/>
        <end position="32"/>
    </location>
</feature>
<evidence type="ECO:0000256" key="3">
    <source>
        <dbReference type="ARBA" id="ARBA00022448"/>
    </source>
</evidence>
<evidence type="ECO:0000313" key="10">
    <source>
        <dbReference type="EMBL" id="RXI50142.1"/>
    </source>
</evidence>
<feature type="transmembrane region" description="Helical" evidence="9">
    <location>
        <begin position="87"/>
        <end position="105"/>
    </location>
</feature>
<keyword evidence="7 9" id="KW-1133">Transmembrane helix</keyword>
<keyword evidence="6 9" id="KW-0029">Amino-acid transport</keyword>
<dbReference type="InterPro" id="IPR004685">
    <property type="entry name" value="Brnchd-chn_aa_trnsp_Livcs"/>
</dbReference>
<evidence type="ECO:0000256" key="9">
    <source>
        <dbReference type="RuleBase" id="RU362122"/>
    </source>
</evidence>
<feature type="transmembrane region" description="Helical" evidence="9">
    <location>
        <begin position="198"/>
        <end position="218"/>
    </location>
</feature>
<accession>A0A4Q0VDU5</accession>
<feature type="transmembrane region" description="Helical" evidence="9">
    <location>
        <begin position="230"/>
        <end position="255"/>
    </location>
</feature>
<feature type="transmembrane region" description="Helical" evidence="9">
    <location>
        <begin position="155"/>
        <end position="178"/>
    </location>
</feature>
<dbReference type="PANTHER" id="PTHR30588">
    <property type="entry name" value="BRANCHED-CHAIN AMINO ACID TRANSPORT SYSTEM 2 CARRIER PROTEIN"/>
    <property type="match status" value="1"/>
</dbReference>
<reference evidence="10 11" key="1">
    <citation type="submission" date="2018-06" db="EMBL/GenBank/DDBJ databases">
        <title>Genome conservation of Clostridium tetani.</title>
        <authorList>
            <person name="Bruggemann H."/>
            <person name="Popoff M.R."/>
        </authorList>
    </citation>
    <scope>NUCLEOTIDE SEQUENCE [LARGE SCALE GENOMIC DNA]</scope>
    <source>
        <strain evidence="10 11">2017.061</strain>
    </source>
</reference>
<dbReference type="GO" id="GO:0015188">
    <property type="term" value="F:L-isoleucine transmembrane transporter activity"/>
    <property type="evidence" value="ECO:0007669"/>
    <property type="project" value="TreeGrafter"/>
</dbReference>
<keyword evidence="3 9" id="KW-0813">Transport</keyword>
<dbReference type="Pfam" id="PF05525">
    <property type="entry name" value="Branch_AA_trans"/>
    <property type="match status" value="1"/>
</dbReference>
<dbReference type="GO" id="GO:0005886">
    <property type="term" value="C:plasma membrane"/>
    <property type="evidence" value="ECO:0007669"/>
    <property type="project" value="UniProtKB-SubCell"/>
</dbReference>
<organism evidence="10 11">
    <name type="scientific">Clostridium tetani</name>
    <dbReference type="NCBI Taxonomy" id="1513"/>
    <lineage>
        <taxon>Bacteria</taxon>
        <taxon>Bacillati</taxon>
        <taxon>Bacillota</taxon>
        <taxon>Clostridia</taxon>
        <taxon>Eubacteriales</taxon>
        <taxon>Clostridiaceae</taxon>
        <taxon>Clostridium</taxon>
    </lineage>
</organism>
<evidence type="ECO:0000256" key="4">
    <source>
        <dbReference type="ARBA" id="ARBA00022475"/>
    </source>
</evidence>
<dbReference type="GO" id="GO:0015190">
    <property type="term" value="F:L-leucine transmembrane transporter activity"/>
    <property type="evidence" value="ECO:0007669"/>
    <property type="project" value="TreeGrafter"/>
</dbReference>
<gene>
    <name evidence="10" type="ORF">DP130_03950</name>
</gene>
<evidence type="ECO:0000313" key="11">
    <source>
        <dbReference type="Proteomes" id="UP000290921"/>
    </source>
</evidence>
<feature type="transmembrane region" description="Helical" evidence="9">
    <location>
        <begin position="379"/>
        <end position="397"/>
    </location>
</feature>
<keyword evidence="5 9" id="KW-0812">Transmembrane</keyword>
<dbReference type="PANTHER" id="PTHR30588:SF0">
    <property type="entry name" value="BRANCHED-CHAIN AMINO ACID PERMEASE BRNQ"/>
    <property type="match status" value="1"/>
</dbReference>
<feature type="transmembrane region" description="Helical" evidence="9">
    <location>
        <begin position="44"/>
        <end position="66"/>
    </location>
</feature>
<dbReference type="GO" id="GO:0015820">
    <property type="term" value="P:L-leucine transport"/>
    <property type="evidence" value="ECO:0007669"/>
    <property type="project" value="TreeGrafter"/>
</dbReference>